<dbReference type="EMBL" id="BMAW01101535">
    <property type="protein sequence ID" value="GFS99880.1"/>
    <property type="molecule type" value="Genomic_DNA"/>
</dbReference>
<feature type="region of interest" description="Disordered" evidence="1">
    <location>
        <begin position="1"/>
        <end position="36"/>
    </location>
</feature>
<proteinExistence type="predicted"/>
<organism evidence="2 3">
    <name type="scientific">Nephila pilipes</name>
    <name type="common">Giant wood spider</name>
    <name type="synonym">Nephila maculata</name>
    <dbReference type="NCBI Taxonomy" id="299642"/>
    <lineage>
        <taxon>Eukaryota</taxon>
        <taxon>Metazoa</taxon>
        <taxon>Ecdysozoa</taxon>
        <taxon>Arthropoda</taxon>
        <taxon>Chelicerata</taxon>
        <taxon>Arachnida</taxon>
        <taxon>Araneae</taxon>
        <taxon>Araneomorphae</taxon>
        <taxon>Entelegynae</taxon>
        <taxon>Araneoidea</taxon>
        <taxon>Nephilidae</taxon>
        <taxon>Nephila</taxon>
    </lineage>
</organism>
<keyword evidence="3" id="KW-1185">Reference proteome</keyword>
<evidence type="ECO:0000313" key="3">
    <source>
        <dbReference type="Proteomes" id="UP000887013"/>
    </source>
</evidence>
<evidence type="ECO:0000313" key="2">
    <source>
        <dbReference type="EMBL" id="GFS99880.1"/>
    </source>
</evidence>
<accession>A0A8X6TEK0</accession>
<evidence type="ECO:0000256" key="1">
    <source>
        <dbReference type="SAM" id="MobiDB-lite"/>
    </source>
</evidence>
<name>A0A8X6TEK0_NEPPI</name>
<dbReference type="AlphaFoldDB" id="A0A8X6TEK0"/>
<feature type="compositionally biased region" description="Basic and acidic residues" evidence="1">
    <location>
        <begin position="21"/>
        <end position="36"/>
    </location>
</feature>
<sequence>MFSDRERNESATTDISPSCPEKWRKEGIESSKPEEKVPLLKREKEDKEEKKFLLRWKMCQDGDFRKRNFFVPCHPSWWLSMAEKCLLQRKKFNLWTEKTQKRN</sequence>
<comment type="caution">
    <text evidence="2">The sequence shown here is derived from an EMBL/GenBank/DDBJ whole genome shotgun (WGS) entry which is preliminary data.</text>
</comment>
<reference evidence="2" key="1">
    <citation type="submission" date="2020-08" db="EMBL/GenBank/DDBJ databases">
        <title>Multicomponent nature underlies the extraordinary mechanical properties of spider dragline silk.</title>
        <authorList>
            <person name="Kono N."/>
            <person name="Nakamura H."/>
            <person name="Mori M."/>
            <person name="Yoshida Y."/>
            <person name="Ohtoshi R."/>
            <person name="Malay A.D."/>
            <person name="Moran D.A.P."/>
            <person name="Tomita M."/>
            <person name="Numata K."/>
            <person name="Arakawa K."/>
        </authorList>
    </citation>
    <scope>NUCLEOTIDE SEQUENCE</scope>
</reference>
<gene>
    <name evidence="2" type="ORF">NPIL_417851</name>
</gene>
<protein>
    <submittedName>
        <fullName evidence="2">Uncharacterized protein</fullName>
    </submittedName>
</protein>
<dbReference type="Proteomes" id="UP000887013">
    <property type="component" value="Unassembled WGS sequence"/>
</dbReference>